<dbReference type="Proteomes" id="UP000437131">
    <property type="component" value="Unassembled WGS sequence"/>
</dbReference>
<sequence>MNYPHFFHENFDYSSHKDDQEIMSHVIQNEIGDILSVADYLDTYDRD</sequence>
<accession>A0A844GWC8</accession>
<proteinExistence type="predicted"/>
<evidence type="ECO:0000313" key="2">
    <source>
        <dbReference type="Proteomes" id="UP000437131"/>
    </source>
</evidence>
<gene>
    <name evidence="1" type="ORF">GGC33_05190</name>
</gene>
<protein>
    <submittedName>
        <fullName evidence="1">Uncharacterized protein</fullName>
    </submittedName>
</protein>
<name>A0A844GWC8_9CHRO</name>
<dbReference type="EMBL" id="WMIA01000004">
    <property type="protein sequence ID" value="MTF38316.1"/>
    <property type="molecule type" value="Genomic_DNA"/>
</dbReference>
<comment type="caution">
    <text evidence="1">The sequence shown here is derived from an EMBL/GenBank/DDBJ whole genome shotgun (WGS) entry which is preliminary data.</text>
</comment>
<organism evidence="1 2">
    <name type="scientific">Cyanobacterium aponinum 0216</name>
    <dbReference type="NCBI Taxonomy" id="2676140"/>
    <lineage>
        <taxon>Bacteria</taxon>
        <taxon>Bacillati</taxon>
        <taxon>Cyanobacteriota</taxon>
        <taxon>Cyanophyceae</taxon>
        <taxon>Oscillatoriophycideae</taxon>
        <taxon>Chroococcales</taxon>
        <taxon>Geminocystaceae</taxon>
        <taxon>Cyanobacterium</taxon>
    </lineage>
</organism>
<evidence type="ECO:0000313" key="1">
    <source>
        <dbReference type="EMBL" id="MTF38316.1"/>
    </source>
</evidence>
<reference evidence="1 2" key="1">
    <citation type="submission" date="2019-11" db="EMBL/GenBank/DDBJ databases">
        <title>Isolation of a new High Light Tolerant Cyanobacteria.</title>
        <authorList>
            <person name="Dobson Z."/>
            <person name="Vaughn N."/>
            <person name="Vaughn M."/>
            <person name="Fromme P."/>
            <person name="Mazor Y."/>
        </authorList>
    </citation>
    <scope>NUCLEOTIDE SEQUENCE [LARGE SCALE GENOMIC DNA]</scope>
    <source>
        <strain evidence="1 2">0216</strain>
    </source>
</reference>
<dbReference type="AlphaFoldDB" id="A0A844GWC8"/>
<dbReference type="RefSeq" id="WP_155083226.1">
    <property type="nucleotide sequence ID" value="NZ_WMIA01000004.1"/>
</dbReference>